<dbReference type="PANTHER" id="PTHR15574">
    <property type="entry name" value="WD REPEAT DOMAIN-CONTAINING FAMILY"/>
    <property type="match status" value="1"/>
</dbReference>
<name>A0A9Q0N531_9DIPT</name>
<dbReference type="Proteomes" id="UP001151699">
    <property type="component" value="Chromosome B"/>
</dbReference>
<proteinExistence type="predicted"/>
<comment type="caution">
    <text evidence="5">The sequence shown here is derived from an EMBL/GenBank/DDBJ whole genome shotgun (WGS) entry which is preliminary data.</text>
</comment>
<keyword evidence="6" id="KW-1185">Reference proteome</keyword>
<organism evidence="5 6">
    <name type="scientific">Pseudolycoriella hygida</name>
    <dbReference type="NCBI Taxonomy" id="35572"/>
    <lineage>
        <taxon>Eukaryota</taxon>
        <taxon>Metazoa</taxon>
        <taxon>Ecdysozoa</taxon>
        <taxon>Arthropoda</taxon>
        <taxon>Hexapoda</taxon>
        <taxon>Insecta</taxon>
        <taxon>Pterygota</taxon>
        <taxon>Neoptera</taxon>
        <taxon>Endopterygota</taxon>
        <taxon>Diptera</taxon>
        <taxon>Nematocera</taxon>
        <taxon>Sciaroidea</taxon>
        <taxon>Sciaridae</taxon>
        <taxon>Pseudolycoriella</taxon>
    </lineage>
</organism>
<feature type="non-terminal residue" evidence="5">
    <location>
        <position position="614"/>
    </location>
</feature>
<dbReference type="AlphaFoldDB" id="A0A9Q0N531"/>
<evidence type="ECO:0000256" key="1">
    <source>
        <dbReference type="ARBA" id="ARBA00022574"/>
    </source>
</evidence>
<protein>
    <submittedName>
        <fullName evidence="5">DDB1- and CUL4-associated factor 8</fullName>
    </submittedName>
</protein>
<evidence type="ECO:0000313" key="6">
    <source>
        <dbReference type="Proteomes" id="UP001151699"/>
    </source>
</evidence>
<sequence>DSSDGTSSLASTVPATVSSPFENSDSHRSGSSRSNAPPSNSDSESDHVPFRPHTVVEGLTNAIIRKQKSKYQWFSVPSIMHRQNGFSAGKKLRHVADSRNFSAAFCGSLHAVERMELMASLRGHNKCVNCLNFNRNGKLLASGSDDLKIKIWDWARQKAIVAIKTSHTANIYQTKFVDYKACTDINFDIVSSDQRGDVRYFSVSPCGSVRVNKLLVSKSRPIHSLGLPANCPNEVLLAAQDCSVMLIDLREDRTSELVRSSFPLYCLSCHPLDSNIFCVGGRKEFIQIYDRRKGNIPTRSLCPVHLEKKPDSMISVTSVVYNYTGNEILASYAAENIYLFDSSKEKMGRVLHRYSGHRNIRTIKGVEFYGPRSEFIISGSEYPGHLFFWEKQTEAIVQMFNADSGGILNCLEPHPSLPVIATSGLSNSVKLWYPASTTEPNFMHLRSDVFRNVNYVLNRRNRNTELDIFQFILQRMRRRNAAEVDNQPIDFGSESDSSSEHETESVLITIDSGNVYHHWECRYKCDKNDTALRNSSCDYRTIRKLLHELENKKDIVIFKGSGKVFCAGGDHKRYKSTCDGISYESLSWKVGRMIHYIGHNCTRSPSKSETKIST</sequence>
<dbReference type="PROSITE" id="PS50294">
    <property type="entry name" value="WD_REPEATS_REGION"/>
    <property type="match status" value="1"/>
</dbReference>
<dbReference type="GO" id="GO:0080008">
    <property type="term" value="C:Cul4-RING E3 ubiquitin ligase complex"/>
    <property type="evidence" value="ECO:0007669"/>
    <property type="project" value="TreeGrafter"/>
</dbReference>
<evidence type="ECO:0000256" key="2">
    <source>
        <dbReference type="ARBA" id="ARBA00022737"/>
    </source>
</evidence>
<dbReference type="InterPro" id="IPR015943">
    <property type="entry name" value="WD40/YVTN_repeat-like_dom_sf"/>
</dbReference>
<dbReference type="SUPFAM" id="SSF50978">
    <property type="entry name" value="WD40 repeat-like"/>
    <property type="match status" value="1"/>
</dbReference>
<dbReference type="InterPro" id="IPR001680">
    <property type="entry name" value="WD40_rpt"/>
</dbReference>
<evidence type="ECO:0000256" key="3">
    <source>
        <dbReference type="PROSITE-ProRule" id="PRU00221"/>
    </source>
</evidence>
<dbReference type="OrthoDB" id="4869960at2759"/>
<feature type="compositionally biased region" description="Polar residues" evidence="4">
    <location>
        <begin position="1"/>
        <end position="23"/>
    </location>
</feature>
<feature type="repeat" description="WD" evidence="3">
    <location>
        <begin position="121"/>
        <end position="162"/>
    </location>
</feature>
<dbReference type="EMBL" id="WJQU01000002">
    <property type="protein sequence ID" value="KAJ6643699.1"/>
    <property type="molecule type" value="Genomic_DNA"/>
</dbReference>
<dbReference type="PANTHER" id="PTHR15574:SF21">
    <property type="entry name" value="DDB1- AND CUL4-ASSOCIATED FACTOR 8"/>
    <property type="match status" value="1"/>
</dbReference>
<dbReference type="InterPro" id="IPR036322">
    <property type="entry name" value="WD40_repeat_dom_sf"/>
</dbReference>
<evidence type="ECO:0000256" key="4">
    <source>
        <dbReference type="SAM" id="MobiDB-lite"/>
    </source>
</evidence>
<keyword evidence="1 3" id="KW-0853">WD repeat</keyword>
<feature type="non-terminal residue" evidence="5">
    <location>
        <position position="1"/>
    </location>
</feature>
<dbReference type="PROSITE" id="PS50082">
    <property type="entry name" value="WD_REPEATS_2"/>
    <property type="match status" value="1"/>
</dbReference>
<reference evidence="5" key="1">
    <citation type="submission" date="2022-07" db="EMBL/GenBank/DDBJ databases">
        <authorList>
            <person name="Trinca V."/>
            <person name="Uliana J.V.C."/>
            <person name="Torres T.T."/>
            <person name="Ward R.J."/>
            <person name="Monesi N."/>
        </authorList>
    </citation>
    <scope>NUCLEOTIDE SEQUENCE</scope>
    <source>
        <strain evidence="5">HSMRA1968</strain>
        <tissue evidence="5">Whole embryos</tissue>
    </source>
</reference>
<dbReference type="Pfam" id="PF00400">
    <property type="entry name" value="WD40"/>
    <property type="match status" value="2"/>
</dbReference>
<dbReference type="SMART" id="SM00320">
    <property type="entry name" value="WD40"/>
    <property type="match status" value="5"/>
</dbReference>
<dbReference type="InterPro" id="IPR045151">
    <property type="entry name" value="DCAF8"/>
</dbReference>
<accession>A0A9Q0N531</accession>
<evidence type="ECO:0000313" key="5">
    <source>
        <dbReference type="EMBL" id="KAJ6643699.1"/>
    </source>
</evidence>
<dbReference type="GO" id="GO:0005737">
    <property type="term" value="C:cytoplasm"/>
    <property type="evidence" value="ECO:0007669"/>
    <property type="project" value="TreeGrafter"/>
</dbReference>
<gene>
    <name evidence="5" type="primary">Dcaf8</name>
    <name evidence="5" type="ORF">Bhyg_08664</name>
</gene>
<keyword evidence="2" id="KW-0677">Repeat</keyword>
<dbReference type="Gene3D" id="2.130.10.10">
    <property type="entry name" value="YVTN repeat-like/Quinoprotein amine dehydrogenase"/>
    <property type="match status" value="1"/>
</dbReference>
<feature type="region of interest" description="Disordered" evidence="4">
    <location>
        <begin position="1"/>
        <end position="50"/>
    </location>
</feature>